<keyword evidence="1" id="KW-0812">Transmembrane</keyword>
<dbReference type="EMBL" id="FXBB01000021">
    <property type="protein sequence ID" value="SMG36069.1"/>
    <property type="molecule type" value="Genomic_DNA"/>
</dbReference>
<dbReference type="PANTHER" id="PTHR37815">
    <property type="entry name" value="UPF0397 PROTEIN BC_2624-RELATED"/>
    <property type="match status" value="1"/>
</dbReference>
<evidence type="ECO:0000256" key="1">
    <source>
        <dbReference type="SAM" id="Phobius"/>
    </source>
</evidence>
<dbReference type="PANTHER" id="PTHR37815:SF3">
    <property type="entry name" value="UPF0397 PROTEIN SPR0429"/>
    <property type="match status" value="1"/>
</dbReference>
<dbReference type="Gene3D" id="1.10.1760.20">
    <property type="match status" value="1"/>
</dbReference>
<feature type="transmembrane region" description="Helical" evidence="1">
    <location>
        <begin position="107"/>
        <end position="130"/>
    </location>
</feature>
<name>A0A1X7K5R8_9BACT</name>
<dbReference type="AlphaFoldDB" id="A0A1X7K5R8"/>
<dbReference type="Proteomes" id="UP000193355">
    <property type="component" value="Unassembled WGS sequence"/>
</dbReference>
<accession>A0A1X7K5R8</accession>
<keyword evidence="1" id="KW-0472">Membrane</keyword>
<dbReference type="STRING" id="561720.SAMN06275492_12111"/>
<dbReference type="Pfam" id="PF07155">
    <property type="entry name" value="ECF-ribofla_trS"/>
    <property type="match status" value="1"/>
</dbReference>
<keyword evidence="3" id="KW-1185">Reference proteome</keyword>
<organism evidence="2 3">
    <name type="scientific">Dethiosulfovibrio salsuginis</name>
    <dbReference type="NCBI Taxonomy" id="561720"/>
    <lineage>
        <taxon>Bacteria</taxon>
        <taxon>Thermotogati</taxon>
        <taxon>Synergistota</taxon>
        <taxon>Synergistia</taxon>
        <taxon>Synergistales</taxon>
        <taxon>Dethiosulfovibrionaceae</taxon>
        <taxon>Dethiosulfovibrio</taxon>
    </lineage>
</organism>
<gene>
    <name evidence="2" type="ORF">SAMN06275492_12111</name>
</gene>
<proteinExistence type="predicted"/>
<dbReference type="InterPro" id="IPR009825">
    <property type="entry name" value="ECF_substrate-spec-like"/>
</dbReference>
<sequence length="165" mass="17101">MERTMYMTDKRTKKTVLAALAAAMVTGATILSVPVPGFRLYFNLGEGIIYTVAILWGAKHGAVAGGLGAALADLILGYPIWAPITLLIKGLEGYVVGTLAPRGRLKAMIAGAAVMATGYTLSAGLLYGWAAAPVELVTDFVQTGVGIAIALPLSSLLESKLKPVL</sequence>
<dbReference type="GO" id="GO:0016020">
    <property type="term" value="C:membrane"/>
    <property type="evidence" value="ECO:0007669"/>
    <property type="project" value="InterPro"/>
</dbReference>
<feature type="transmembrane region" description="Helical" evidence="1">
    <location>
        <begin position="80"/>
        <end position="100"/>
    </location>
</feature>
<keyword evidence="1" id="KW-1133">Transmembrane helix</keyword>
<evidence type="ECO:0000313" key="2">
    <source>
        <dbReference type="EMBL" id="SMG36069.1"/>
    </source>
</evidence>
<evidence type="ECO:0000313" key="3">
    <source>
        <dbReference type="Proteomes" id="UP000193355"/>
    </source>
</evidence>
<reference evidence="3" key="1">
    <citation type="submission" date="2017-04" db="EMBL/GenBank/DDBJ databases">
        <authorList>
            <person name="Varghese N."/>
            <person name="Submissions S."/>
        </authorList>
    </citation>
    <scope>NUCLEOTIDE SEQUENCE [LARGE SCALE GENOMIC DNA]</scope>
    <source>
        <strain evidence="3">USBA 82</strain>
    </source>
</reference>
<protein>
    <submittedName>
        <fullName evidence="2">Uncharacterized membrane protein</fullName>
    </submittedName>
</protein>